<evidence type="ECO:0000256" key="1">
    <source>
        <dbReference type="ARBA" id="ARBA00001933"/>
    </source>
</evidence>
<sequence length="487" mass="49746">MPVDPRPRTPALNTGAPAGADPRRAVPRTDAVLADPALRDALGRLGPRLVKAAVAAAQQRVRAGELPAPDLVAAVLAGLPDHATTLRPVHNATGVLLHTNLGRAPLSPAARDALTAAAGSADVEYDLATGRRGPRGAGALAALRDACPPGTGVQIVNNNAAALTLAATALAADREIIVSRGELVEIGDGFRLPDLLTATGARIREVGTTNRTTTADYADAVGPATGFVLKVHPSNFTIEGFTYAPPVNELAALGVPLIVDIGSGLLAPHPALPGEPDARTVLADGAHLVTASADKLLGGPQAGLLLGDPGLLARLRRHPLYRALRVDKLTLAALEATLRGPVPPVRTMLDADPRDLRRRAETLAAALPVPDVRVTATTAVVGGGGAPGVRLPSFAVSLPAAAEPVLRAAGIIGRLDHDRLLLDLRSIHPADDETLRKTVTTALTPADPTEPTDQTEPAGRAERGDPAAPGLPEAGADAVTDAATEGR</sequence>
<dbReference type="Pfam" id="PF03841">
    <property type="entry name" value="SelA"/>
    <property type="match status" value="1"/>
</dbReference>
<feature type="region of interest" description="Disordered" evidence="10">
    <location>
        <begin position="1"/>
        <end position="24"/>
    </location>
</feature>
<dbReference type="PANTHER" id="PTHR32328:SF0">
    <property type="entry name" value="L-SERYL-TRNA(SEC) SELENIUM TRANSFERASE"/>
    <property type="match status" value="1"/>
</dbReference>
<evidence type="ECO:0000313" key="13">
    <source>
        <dbReference type="Proteomes" id="UP000261811"/>
    </source>
</evidence>
<accession>A0A372JSY0</accession>
<dbReference type="InterPro" id="IPR015424">
    <property type="entry name" value="PyrdxlP-dep_Trfase"/>
</dbReference>
<evidence type="ECO:0000259" key="11">
    <source>
        <dbReference type="Pfam" id="PF12390"/>
    </source>
</evidence>
<dbReference type="NCBIfam" id="TIGR00474">
    <property type="entry name" value="selA"/>
    <property type="match status" value="1"/>
</dbReference>
<dbReference type="EC" id="2.9.1.1" evidence="8"/>
<keyword evidence="5 8" id="KW-0648">Protein biosynthesis</keyword>
<dbReference type="HAMAP" id="MF_00423">
    <property type="entry name" value="SelA"/>
    <property type="match status" value="1"/>
</dbReference>
<evidence type="ECO:0000256" key="8">
    <source>
        <dbReference type="HAMAP-Rule" id="MF_00423"/>
    </source>
</evidence>
<evidence type="ECO:0000256" key="4">
    <source>
        <dbReference type="ARBA" id="ARBA00022898"/>
    </source>
</evidence>
<keyword evidence="13" id="KW-1185">Reference proteome</keyword>
<dbReference type="EMBL" id="QURH01000081">
    <property type="protein sequence ID" value="RFU42916.1"/>
    <property type="molecule type" value="Genomic_DNA"/>
</dbReference>
<reference evidence="12 13" key="1">
    <citation type="submission" date="2018-08" db="EMBL/GenBank/DDBJ databases">
        <title>Actinomadura jelena sp. nov., a novel Actinomycete isolated from soil in Chad.</title>
        <authorList>
            <person name="Shi L."/>
        </authorList>
    </citation>
    <scope>NUCLEOTIDE SEQUENCE [LARGE SCALE GENOMIC DNA]</scope>
    <source>
        <strain evidence="12 13">NEAU-G17</strain>
    </source>
</reference>
<organism evidence="12 13">
    <name type="scientific">Actinomadura logoneensis</name>
    <dbReference type="NCBI Taxonomy" id="2293572"/>
    <lineage>
        <taxon>Bacteria</taxon>
        <taxon>Bacillati</taxon>
        <taxon>Actinomycetota</taxon>
        <taxon>Actinomycetes</taxon>
        <taxon>Streptosporangiales</taxon>
        <taxon>Thermomonosporaceae</taxon>
        <taxon>Actinomadura</taxon>
    </lineage>
</organism>
<evidence type="ECO:0000256" key="7">
    <source>
        <dbReference type="ARBA" id="ARBA00044507"/>
    </source>
</evidence>
<comment type="catalytic activity">
    <reaction evidence="8">
        <text>L-seryl-tRNA(Sec) + selenophosphate + H(+) = L-selenocysteinyl-tRNA(Sec) + phosphate</text>
        <dbReference type="Rhea" id="RHEA:22728"/>
        <dbReference type="Rhea" id="RHEA-COMP:9742"/>
        <dbReference type="Rhea" id="RHEA-COMP:9743"/>
        <dbReference type="ChEBI" id="CHEBI:15378"/>
        <dbReference type="ChEBI" id="CHEBI:16144"/>
        <dbReference type="ChEBI" id="CHEBI:43474"/>
        <dbReference type="ChEBI" id="CHEBI:78533"/>
        <dbReference type="ChEBI" id="CHEBI:78573"/>
        <dbReference type="EC" id="2.9.1.1"/>
    </reaction>
</comment>
<dbReference type="AlphaFoldDB" id="A0A372JSY0"/>
<evidence type="ECO:0000256" key="10">
    <source>
        <dbReference type="SAM" id="MobiDB-lite"/>
    </source>
</evidence>
<dbReference type="Proteomes" id="UP000261811">
    <property type="component" value="Unassembled WGS sequence"/>
</dbReference>
<name>A0A372JSY0_9ACTN</name>
<dbReference type="GO" id="GO:0001717">
    <property type="term" value="P:conversion of seryl-tRNAsec to selenocys-tRNAsec"/>
    <property type="evidence" value="ECO:0007669"/>
    <property type="project" value="UniProtKB-UniRule"/>
</dbReference>
<protein>
    <recommendedName>
        <fullName evidence="8">L-seryl-tRNA(Sec) selenium transferase</fullName>
        <ecNumber evidence="8">2.9.1.1</ecNumber>
    </recommendedName>
    <alternativeName>
        <fullName evidence="8">Selenocysteine synthase</fullName>
        <shortName evidence="8">Sec synthase</shortName>
    </alternativeName>
    <alternativeName>
        <fullName evidence="8">Selenocysteinyl-tRNA(Sec) synthase</fullName>
    </alternativeName>
</protein>
<evidence type="ECO:0000256" key="6">
    <source>
        <dbReference type="ARBA" id="ARBA00023266"/>
    </source>
</evidence>
<keyword evidence="6 8" id="KW-0711">Selenium</keyword>
<dbReference type="InterPro" id="IPR004534">
    <property type="entry name" value="SelA_trans"/>
</dbReference>
<evidence type="ECO:0000313" key="12">
    <source>
        <dbReference type="EMBL" id="RFU42916.1"/>
    </source>
</evidence>
<dbReference type="InterPro" id="IPR015421">
    <property type="entry name" value="PyrdxlP-dep_Trfase_major"/>
</dbReference>
<comment type="subcellular location">
    <subcellularLocation>
        <location evidence="8">Cytoplasm</location>
    </subcellularLocation>
</comment>
<dbReference type="OrthoDB" id="9787096at2"/>
<dbReference type="UniPathway" id="UPA00906">
    <property type="reaction ID" value="UER00896"/>
</dbReference>
<comment type="caution">
    <text evidence="12">The sequence shown here is derived from an EMBL/GenBank/DDBJ whole genome shotgun (WGS) entry which is preliminary data.</text>
</comment>
<comment type="similarity">
    <text evidence="7 8">Belongs to the SelA family.</text>
</comment>
<proteinExistence type="inferred from homology"/>
<dbReference type="GO" id="GO:0004125">
    <property type="term" value="F:L-seryl-tRNA(Sec) selenium transferase activity"/>
    <property type="evidence" value="ECO:0007669"/>
    <property type="project" value="UniProtKB-UniRule"/>
</dbReference>
<dbReference type="GO" id="GO:0005737">
    <property type="term" value="C:cytoplasm"/>
    <property type="evidence" value="ECO:0007669"/>
    <property type="project" value="UniProtKB-SubCell"/>
</dbReference>
<evidence type="ECO:0000256" key="5">
    <source>
        <dbReference type="ARBA" id="ARBA00022917"/>
    </source>
</evidence>
<evidence type="ECO:0000256" key="9">
    <source>
        <dbReference type="PIRSR" id="PIRSR618319-50"/>
    </source>
</evidence>
<dbReference type="SUPFAM" id="SSF53383">
    <property type="entry name" value="PLP-dependent transferases"/>
    <property type="match status" value="1"/>
</dbReference>
<comment type="function">
    <text evidence="8">Converts seryl-tRNA(Sec) to selenocysteinyl-tRNA(Sec) required for selenoprotein biosynthesis.</text>
</comment>
<dbReference type="PANTHER" id="PTHR32328">
    <property type="entry name" value="L-SERYL-TRNA(SEC) SELENIUM TRANSFERASE"/>
    <property type="match status" value="1"/>
</dbReference>
<dbReference type="InterPro" id="IPR025862">
    <property type="entry name" value="SelA_trans_N_dom"/>
</dbReference>
<feature type="domain" description="L-seryl-tRNA selenium transferase N-terminal" evidence="11">
    <location>
        <begin position="23"/>
        <end position="62"/>
    </location>
</feature>
<feature type="modified residue" description="N6-(pyridoxal phosphate)lysine" evidence="8 9">
    <location>
        <position position="295"/>
    </location>
</feature>
<dbReference type="Pfam" id="PF12390">
    <property type="entry name" value="Se-cys_synth_N"/>
    <property type="match status" value="1"/>
</dbReference>
<comment type="pathway">
    <text evidence="8">Aminoacyl-tRNA biosynthesis; selenocysteinyl-tRNA(Sec) biosynthesis; selenocysteinyl-tRNA(Sec) from L-seryl-tRNA(Sec) (bacterial route): step 1/1.</text>
</comment>
<comment type="cofactor">
    <cofactor evidence="1 8 9">
        <name>pyridoxal 5'-phosphate</name>
        <dbReference type="ChEBI" id="CHEBI:597326"/>
    </cofactor>
</comment>
<dbReference type="InterPro" id="IPR018319">
    <property type="entry name" value="SelA-like"/>
</dbReference>
<dbReference type="Gene3D" id="3.40.640.10">
    <property type="entry name" value="Type I PLP-dependent aspartate aminotransferase-like (Major domain)"/>
    <property type="match status" value="1"/>
</dbReference>
<keyword evidence="4 8" id="KW-0663">Pyridoxal phosphate</keyword>
<feature type="region of interest" description="Disordered" evidence="10">
    <location>
        <begin position="435"/>
        <end position="487"/>
    </location>
</feature>
<dbReference type="Gene3D" id="3.90.1150.180">
    <property type="match status" value="1"/>
</dbReference>
<evidence type="ECO:0000256" key="3">
    <source>
        <dbReference type="ARBA" id="ARBA00022679"/>
    </source>
</evidence>
<keyword evidence="3 8" id="KW-0808">Transferase</keyword>
<keyword evidence="2 8" id="KW-0963">Cytoplasm</keyword>
<gene>
    <name evidence="8" type="primary">selA</name>
    <name evidence="12" type="ORF">DZF91_03950</name>
</gene>
<dbReference type="GO" id="GO:0001514">
    <property type="term" value="P:selenocysteine incorporation"/>
    <property type="evidence" value="ECO:0007669"/>
    <property type="project" value="UniProtKB-UniRule"/>
</dbReference>
<evidence type="ECO:0000256" key="2">
    <source>
        <dbReference type="ARBA" id="ARBA00022490"/>
    </source>
</evidence>